<dbReference type="Pfam" id="PF23247">
    <property type="entry name" value="LRR_RPS2"/>
    <property type="match status" value="1"/>
</dbReference>
<dbReference type="PANTHER" id="PTHR33463">
    <property type="entry name" value="NB-ARC DOMAIN-CONTAINING PROTEIN-RELATED"/>
    <property type="match status" value="1"/>
</dbReference>
<gene>
    <name evidence="2" type="ORF">PVAP13_6KG044100</name>
</gene>
<dbReference type="InterPro" id="IPR050905">
    <property type="entry name" value="Plant_NBS-LRR"/>
</dbReference>
<dbReference type="AlphaFoldDB" id="A0A8T0R6F3"/>
<dbReference type="InterPro" id="IPR057135">
    <property type="entry name" value="At4g27190-like_LRR"/>
</dbReference>
<sequence length="945" mass="106212">MIPELTREIYNDLKNSRFLVVFHNGSGSYIDLRDFGVPIIGNLSMRVLWTSQGRFRLQGIQEEDVKKLAGLSNVAISADLLTDHILDSVAHLLQTEAEEVVKNPSLTESDMSPKIVMECIFYIALRGGDGIDWFTHASNYWVCDGIIQTGTDDGHKSAWDTSEALHENMRMDNWHQVWEVNIRDAIGLLFGDEECRPTDRWFSATRQYLEQKKQGGGTVPPQATSFFWTAAGPISDAMPILEGSMFGSSDRSLLRVIHLSHCTFSFSCHPFSSCNNIRFLLLDHCKDMDAAAGDRGEGKHHHSQGSHDDGSCFRKLWVLDLSYTDWYWLLSEEMMDLMVDLRELNVKGVKNWSISNLCRRGSGTNTHRLIKLCKIRVIVETSGIHGGHIEKKPSLFVDLSSSTILSTVILDNCIDLEGISFRGCANLKSLFLRGFFRRLVELDMSGTAVETLDLSALEARKLRRLFLLGCEKLHAILWPQEKSKQIKLKVLQIDTTRAAWDNKEDMSKKQVNGTDNTVVGSPSATVLDGNVRALTDLDSYISLRDARLFRSLHNPTLVKSLCYIEISSALTVITPTGHRNTSHQETRSSAEGIEQQGWTVGLQRHWPAGSMYVNDVFAAVSKGATQAGGGDNGGGIDAPDVITSVWNCPPIPTNSDWPHCYIILQDEARTGTKQETGATTTLPGFVATNAMTLHVHDSLSITCIPGPSIAAAEDLTWEYILRWCRLERCPNLQGTIFTAPSLRQNQIPIFYCLETFWASQLLKARYIWDWTASRYHPRLGSFEDLVFLHLDYCPRLVHVLPLYTSNSRGCQSLETLEIVCCGDLREVFPLINSESQQQEPRKFGNLKRIRLYELPMLQSICGRRMSAPNLETVKIRGCWSLRSLPSVCRPNGSGSTSSLPTVDCEKDWWDGLVWDGLEANHHPSLYKTAHSAYYKKTLRRTTVLR</sequence>
<accession>A0A8T0R6F3</accession>
<organism evidence="2 3">
    <name type="scientific">Panicum virgatum</name>
    <name type="common">Blackwell switchgrass</name>
    <dbReference type="NCBI Taxonomy" id="38727"/>
    <lineage>
        <taxon>Eukaryota</taxon>
        <taxon>Viridiplantae</taxon>
        <taxon>Streptophyta</taxon>
        <taxon>Embryophyta</taxon>
        <taxon>Tracheophyta</taxon>
        <taxon>Spermatophyta</taxon>
        <taxon>Magnoliopsida</taxon>
        <taxon>Liliopsida</taxon>
        <taxon>Poales</taxon>
        <taxon>Poaceae</taxon>
        <taxon>PACMAD clade</taxon>
        <taxon>Panicoideae</taxon>
        <taxon>Panicodae</taxon>
        <taxon>Paniceae</taxon>
        <taxon>Panicinae</taxon>
        <taxon>Panicum</taxon>
        <taxon>Panicum sect. Hiantes</taxon>
    </lineage>
</organism>
<evidence type="ECO:0000313" key="3">
    <source>
        <dbReference type="Proteomes" id="UP000823388"/>
    </source>
</evidence>
<feature type="domain" description="Disease resistance protein At4g27190-like leucine-rich repeats" evidence="1">
    <location>
        <begin position="779"/>
        <end position="884"/>
    </location>
</feature>
<comment type="caution">
    <text evidence="2">The sequence shown here is derived from an EMBL/GenBank/DDBJ whole genome shotgun (WGS) entry which is preliminary data.</text>
</comment>
<dbReference type="EMBL" id="CM029047">
    <property type="protein sequence ID" value="KAG2581292.1"/>
    <property type="molecule type" value="Genomic_DNA"/>
</dbReference>
<dbReference type="Gene3D" id="3.80.10.10">
    <property type="entry name" value="Ribonuclease Inhibitor"/>
    <property type="match status" value="2"/>
</dbReference>
<dbReference type="Proteomes" id="UP000823388">
    <property type="component" value="Chromosome 6K"/>
</dbReference>
<dbReference type="SUPFAM" id="SSF52058">
    <property type="entry name" value="L domain-like"/>
    <property type="match status" value="1"/>
</dbReference>
<protein>
    <recommendedName>
        <fullName evidence="1">Disease resistance protein At4g27190-like leucine-rich repeats domain-containing protein</fullName>
    </recommendedName>
</protein>
<keyword evidence="3" id="KW-1185">Reference proteome</keyword>
<reference evidence="2" key="1">
    <citation type="submission" date="2020-05" db="EMBL/GenBank/DDBJ databases">
        <title>WGS assembly of Panicum virgatum.</title>
        <authorList>
            <person name="Lovell J.T."/>
            <person name="Jenkins J."/>
            <person name="Shu S."/>
            <person name="Juenger T.E."/>
            <person name="Schmutz J."/>
        </authorList>
    </citation>
    <scope>NUCLEOTIDE SEQUENCE</scope>
    <source>
        <strain evidence="2">AP13</strain>
    </source>
</reference>
<name>A0A8T0R6F3_PANVG</name>
<evidence type="ECO:0000313" key="2">
    <source>
        <dbReference type="EMBL" id="KAG2581292.1"/>
    </source>
</evidence>
<dbReference type="PANTHER" id="PTHR33463:SF209">
    <property type="entry name" value="DISEASE RESISTANCE PROTEIN RPS2-LIKE"/>
    <property type="match status" value="1"/>
</dbReference>
<evidence type="ECO:0000259" key="1">
    <source>
        <dbReference type="Pfam" id="PF23247"/>
    </source>
</evidence>
<proteinExistence type="predicted"/>
<dbReference type="InterPro" id="IPR032675">
    <property type="entry name" value="LRR_dom_sf"/>
</dbReference>